<organism evidence="2 3">
    <name type="scientific">Lacticaseibacillus pabuli</name>
    <dbReference type="NCBI Taxonomy" id="3025672"/>
    <lineage>
        <taxon>Bacteria</taxon>
        <taxon>Bacillati</taxon>
        <taxon>Bacillota</taxon>
        <taxon>Bacilli</taxon>
        <taxon>Lactobacillales</taxon>
        <taxon>Lactobacillaceae</taxon>
        <taxon>Lacticaseibacillus</taxon>
    </lineage>
</organism>
<sequence length="139" mass="15617">MKKSVIRAHSSAMRFEQAIAPDLNLPLSKHQLDILFTVAASEKTLHPSELAAQLGRTRPHVAKQLAVLLKHDYLVKIPDKHDGRRFTVTLSTSGKSIVTGGVAEQYYGPIMRASDKMGKKRFNKFVRMLEEFTEAVKDE</sequence>
<evidence type="ECO:0000313" key="2">
    <source>
        <dbReference type="EMBL" id="WDF82369.1"/>
    </source>
</evidence>
<dbReference type="Proteomes" id="UP001220377">
    <property type="component" value="Chromosome"/>
</dbReference>
<dbReference type="RefSeq" id="WP_274259774.1">
    <property type="nucleotide sequence ID" value="NZ_CP117884.1"/>
</dbReference>
<evidence type="ECO:0000259" key="1">
    <source>
        <dbReference type="SMART" id="SM00347"/>
    </source>
</evidence>
<dbReference type="InterPro" id="IPR036390">
    <property type="entry name" value="WH_DNA-bd_sf"/>
</dbReference>
<dbReference type="SMART" id="SM00347">
    <property type="entry name" value="HTH_MARR"/>
    <property type="match status" value="1"/>
</dbReference>
<dbReference type="Pfam" id="PF12802">
    <property type="entry name" value="MarR_2"/>
    <property type="match status" value="1"/>
</dbReference>
<dbReference type="EMBL" id="CP117884">
    <property type="protein sequence ID" value="WDF82369.1"/>
    <property type="molecule type" value="Genomic_DNA"/>
</dbReference>
<dbReference type="InterPro" id="IPR036388">
    <property type="entry name" value="WH-like_DNA-bd_sf"/>
</dbReference>
<evidence type="ECO:0000313" key="3">
    <source>
        <dbReference type="Proteomes" id="UP001220377"/>
    </source>
</evidence>
<keyword evidence="3" id="KW-1185">Reference proteome</keyword>
<feature type="domain" description="HTH marR-type" evidence="1">
    <location>
        <begin position="20"/>
        <end position="137"/>
    </location>
</feature>
<name>A0ABY7WRF3_9LACO</name>
<gene>
    <name evidence="2" type="ORF">PQ472_10825</name>
</gene>
<protein>
    <submittedName>
        <fullName evidence="2">MarR family winged helix-turn-helix transcriptional regulator</fullName>
    </submittedName>
</protein>
<reference evidence="2 3" key="1">
    <citation type="submission" date="2023-02" db="EMBL/GenBank/DDBJ databases">
        <title>Genome sequence of Lacticaseibacillus sp. KACC 23028.</title>
        <authorList>
            <person name="Kim S."/>
            <person name="Heo J."/>
            <person name="Kwon S.-W."/>
        </authorList>
    </citation>
    <scope>NUCLEOTIDE SEQUENCE [LARGE SCALE GENOMIC DNA]</scope>
    <source>
        <strain evidence="2 3">KACC 23028</strain>
    </source>
</reference>
<dbReference type="Gene3D" id="1.10.10.10">
    <property type="entry name" value="Winged helix-like DNA-binding domain superfamily/Winged helix DNA-binding domain"/>
    <property type="match status" value="1"/>
</dbReference>
<dbReference type="InterPro" id="IPR000835">
    <property type="entry name" value="HTH_MarR-typ"/>
</dbReference>
<proteinExistence type="predicted"/>
<accession>A0ABY7WRF3</accession>
<dbReference type="SUPFAM" id="SSF46785">
    <property type="entry name" value="Winged helix' DNA-binding domain"/>
    <property type="match status" value="1"/>
</dbReference>